<organism evidence="1">
    <name type="scientific">Arundo donax</name>
    <name type="common">Giant reed</name>
    <name type="synonym">Donax arundinaceus</name>
    <dbReference type="NCBI Taxonomy" id="35708"/>
    <lineage>
        <taxon>Eukaryota</taxon>
        <taxon>Viridiplantae</taxon>
        <taxon>Streptophyta</taxon>
        <taxon>Embryophyta</taxon>
        <taxon>Tracheophyta</taxon>
        <taxon>Spermatophyta</taxon>
        <taxon>Magnoliopsida</taxon>
        <taxon>Liliopsida</taxon>
        <taxon>Poales</taxon>
        <taxon>Poaceae</taxon>
        <taxon>PACMAD clade</taxon>
        <taxon>Arundinoideae</taxon>
        <taxon>Arundineae</taxon>
        <taxon>Arundo</taxon>
    </lineage>
</organism>
<dbReference type="AlphaFoldDB" id="A0A0A9CB22"/>
<name>A0A0A9CB22_ARUDO</name>
<dbReference type="EMBL" id="GBRH01226277">
    <property type="protein sequence ID" value="JAD71618.1"/>
    <property type="molecule type" value="Transcribed_RNA"/>
</dbReference>
<protein>
    <submittedName>
        <fullName evidence="1">Uncharacterized protein</fullName>
    </submittedName>
</protein>
<reference evidence="1" key="2">
    <citation type="journal article" date="2015" name="Data Brief">
        <title>Shoot transcriptome of the giant reed, Arundo donax.</title>
        <authorList>
            <person name="Barrero R.A."/>
            <person name="Guerrero F.D."/>
            <person name="Moolhuijzen P."/>
            <person name="Goolsby J.A."/>
            <person name="Tidwell J."/>
            <person name="Bellgard S.E."/>
            <person name="Bellgard M.I."/>
        </authorList>
    </citation>
    <scope>NUCLEOTIDE SEQUENCE</scope>
    <source>
        <tissue evidence="1">Shoot tissue taken approximately 20 cm above the soil surface</tissue>
    </source>
</reference>
<accession>A0A0A9CB22</accession>
<sequence>MTLPLDHYYFHILNSFLSDSTSASL</sequence>
<reference evidence="1" key="1">
    <citation type="submission" date="2014-09" db="EMBL/GenBank/DDBJ databases">
        <authorList>
            <person name="Magalhaes I.L.F."/>
            <person name="Oliveira U."/>
            <person name="Santos F.R."/>
            <person name="Vidigal T.H.D.A."/>
            <person name="Brescovit A.D."/>
            <person name="Santos A.J."/>
        </authorList>
    </citation>
    <scope>NUCLEOTIDE SEQUENCE</scope>
    <source>
        <tissue evidence="1">Shoot tissue taken approximately 20 cm above the soil surface</tissue>
    </source>
</reference>
<proteinExistence type="predicted"/>
<evidence type="ECO:0000313" key="1">
    <source>
        <dbReference type="EMBL" id="JAD71618.1"/>
    </source>
</evidence>